<dbReference type="Gene3D" id="3.40.30.10">
    <property type="entry name" value="Glutaredoxin"/>
    <property type="match status" value="1"/>
</dbReference>
<dbReference type="PANTHER" id="PTHR31902">
    <property type="entry name" value="ACTIN PATCHES DISTAL PROTEIN 1"/>
    <property type="match status" value="1"/>
</dbReference>
<dbReference type="InterPro" id="IPR009737">
    <property type="entry name" value="Aim32/Apd1-like"/>
</dbReference>
<reference evidence="4" key="1">
    <citation type="journal article" date="2020" name="Stud. Mycol.">
        <title>101 Dothideomycetes genomes: a test case for predicting lifestyles and emergence of pathogens.</title>
        <authorList>
            <person name="Haridas S."/>
            <person name="Albert R."/>
            <person name="Binder M."/>
            <person name="Bloem J."/>
            <person name="Labutti K."/>
            <person name="Salamov A."/>
            <person name="Andreopoulos B."/>
            <person name="Baker S."/>
            <person name="Barry K."/>
            <person name="Bills G."/>
            <person name="Bluhm B."/>
            <person name="Cannon C."/>
            <person name="Castanera R."/>
            <person name="Culley D."/>
            <person name="Daum C."/>
            <person name="Ezra D."/>
            <person name="Gonzalez J."/>
            <person name="Henrissat B."/>
            <person name="Kuo A."/>
            <person name="Liang C."/>
            <person name="Lipzen A."/>
            <person name="Lutzoni F."/>
            <person name="Magnuson J."/>
            <person name="Mondo S."/>
            <person name="Nolan M."/>
            <person name="Ohm R."/>
            <person name="Pangilinan J."/>
            <person name="Park H.-J."/>
            <person name="Ramirez L."/>
            <person name="Alfaro M."/>
            <person name="Sun H."/>
            <person name="Tritt A."/>
            <person name="Yoshinaga Y."/>
            <person name="Zwiers L.-H."/>
            <person name="Turgeon B."/>
            <person name="Goodwin S."/>
            <person name="Spatafora J."/>
            <person name="Crous P."/>
            <person name="Grigoriev I."/>
        </authorList>
    </citation>
    <scope>NUCLEOTIDE SEQUENCE</scope>
    <source>
        <strain evidence="4">CBS 130266</strain>
    </source>
</reference>
<gene>
    <name evidence="4" type="ORF">EJ08DRAFT_593428</name>
</gene>
<dbReference type="EMBL" id="MU007062">
    <property type="protein sequence ID" value="KAF2427145.1"/>
    <property type="molecule type" value="Genomic_DNA"/>
</dbReference>
<feature type="region of interest" description="Disordered" evidence="3">
    <location>
        <begin position="292"/>
        <end position="321"/>
    </location>
</feature>
<keyword evidence="5" id="KW-1185">Reference proteome</keyword>
<sequence length="412" mass="46507">MKTFTPPLRQRIIHGIKHRTYPSCQTRNFIDFADHEAPTPPTVDLCPNPSCACIGTPKGLDIDYTTKINGLSPRYTEHVIVSTGHSDWPSKIEENPDDVGLFHKDLAMMIRPPARQSGTRRSGPYYNVGILYDPVPPMTTFNNKSPPPPPPPNHSRNLTNIPKTPISIYTFPSAHYITIPPCPDFQTYYHTLNDYIRGYALPKQIHPEYHDLAPEMVKLLTRDEKFRDGIPYRAKVHDAMVLICGHGNRDSRCGIMGPLIQSEFEEKLPLLDVELLTEPPRFHSTQEAARELHGAKMSSGAAGPNSSKVKTQNQRSERVGKMRARVGQISHIGGHKFAGNIIVYIPHTEVWKNHPLAGKGIWYGRVEPWHVEGIIEETIKKGNVIKELYRGAVDQYGADVWVPPIQMRARKF</sequence>
<evidence type="ECO:0000256" key="1">
    <source>
        <dbReference type="ARBA" id="ARBA00038208"/>
    </source>
</evidence>
<name>A0A9P4TW61_9PEZI</name>
<evidence type="ECO:0000256" key="3">
    <source>
        <dbReference type="SAM" id="MobiDB-lite"/>
    </source>
</evidence>
<organism evidence="4 5">
    <name type="scientific">Tothia fuscella</name>
    <dbReference type="NCBI Taxonomy" id="1048955"/>
    <lineage>
        <taxon>Eukaryota</taxon>
        <taxon>Fungi</taxon>
        <taxon>Dikarya</taxon>
        <taxon>Ascomycota</taxon>
        <taxon>Pezizomycotina</taxon>
        <taxon>Dothideomycetes</taxon>
        <taxon>Pleosporomycetidae</taxon>
        <taxon>Venturiales</taxon>
        <taxon>Cylindrosympodiaceae</taxon>
        <taxon>Tothia</taxon>
    </lineage>
</organism>
<comment type="similarity">
    <text evidence="1">Belongs to the AIM32 family.</text>
</comment>
<comment type="caution">
    <text evidence="4">The sequence shown here is derived from an EMBL/GenBank/DDBJ whole genome shotgun (WGS) entry which is preliminary data.</text>
</comment>
<dbReference type="Pfam" id="PF06999">
    <property type="entry name" value="Suc_Fer-like"/>
    <property type="match status" value="1"/>
</dbReference>
<evidence type="ECO:0000313" key="4">
    <source>
        <dbReference type="EMBL" id="KAF2427145.1"/>
    </source>
</evidence>
<evidence type="ECO:0000256" key="2">
    <source>
        <dbReference type="ARBA" id="ARBA00040895"/>
    </source>
</evidence>
<dbReference type="Proteomes" id="UP000800235">
    <property type="component" value="Unassembled WGS sequence"/>
</dbReference>
<feature type="compositionally biased region" description="Polar residues" evidence="3">
    <location>
        <begin position="304"/>
        <end position="314"/>
    </location>
</feature>
<dbReference type="OrthoDB" id="10253744at2759"/>
<accession>A0A9P4TW61</accession>
<dbReference type="PANTHER" id="PTHR31902:SF7">
    <property type="entry name" value="ALTERED INHERITANCE OF MITOCHONDRIA PROTEIN 32"/>
    <property type="match status" value="1"/>
</dbReference>
<dbReference type="InterPro" id="IPR036249">
    <property type="entry name" value="Thioredoxin-like_sf"/>
</dbReference>
<dbReference type="AlphaFoldDB" id="A0A9P4TW61"/>
<feature type="region of interest" description="Disordered" evidence="3">
    <location>
        <begin position="139"/>
        <end position="159"/>
    </location>
</feature>
<dbReference type="SUPFAM" id="SSF52833">
    <property type="entry name" value="Thioredoxin-like"/>
    <property type="match status" value="1"/>
</dbReference>
<evidence type="ECO:0000313" key="5">
    <source>
        <dbReference type="Proteomes" id="UP000800235"/>
    </source>
</evidence>
<proteinExistence type="inferred from homology"/>
<dbReference type="CDD" id="cd03062">
    <property type="entry name" value="TRX_Fd_Sucrase"/>
    <property type="match status" value="1"/>
</dbReference>
<protein>
    <recommendedName>
        <fullName evidence="2">Altered inheritance of mitochondria protein 32</fullName>
    </recommendedName>
</protein>